<evidence type="ECO:0000256" key="8">
    <source>
        <dbReference type="PIRSR" id="PIRSR000294-1"/>
    </source>
</evidence>
<comment type="subcellular location">
    <subcellularLocation>
        <location evidence="1">Periplasm</location>
    </subcellularLocation>
</comment>
<keyword evidence="5" id="KW-0574">Periplasm</keyword>
<protein>
    <submittedName>
        <fullName evidence="13">Cytochrome c peroxidase</fullName>
        <ecNumber evidence="13">1.11.1.5</ecNumber>
    </submittedName>
</protein>
<dbReference type="GO" id="GO:0009055">
    <property type="term" value="F:electron transfer activity"/>
    <property type="evidence" value="ECO:0007669"/>
    <property type="project" value="InterPro"/>
</dbReference>
<dbReference type="SUPFAM" id="SSF46626">
    <property type="entry name" value="Cytochrome c"/>
    <property type="match status" value="2"/>
</dbReference>
<evidence type="ECO:0000256" key="2">
    <source>
        <dbReference type="ARBA" id="ARBA00022617"/>
    </source>
</evidence>
<keyword evidence="2 8" id="KW-0349">Heme</keyword>
<dbReference type="GO" id="GO:0004130">
    <property type="term" value="F:cytochrome-c peroxidase activity"/>
    <property type="evidence" value="ECO:0007669"/>
    <property type="project" value="UniProtKB-EC"/>
</dbReference>
<evidence type="ECO:0000256" key="11">
    <source>
        <dbReference type="SAM" id="SignalP"/>
    </source>
</evidence>
<dbReference type="AlphaFoldDB" id="A0A7W6EPJ3"/>
<keyword evidence="13" id="KW-0575">Peroxidase</keyword>
<feature type="chain" id="PRO_5031512776" evidence="11">
    <location>
        <begin position="26"/>
        <end position="396"/>
    </location>
</feature>
<evidence type="ECO:0000256" key="4">
    <source>
        <dbReference type="ARBA" id="ARBA00022729"/>
    </source>
</evidence>
<dbReference type="Gene3D" id="1.10.760.10">
    <property type="entry name" value="Cytochrome c-like domain"/>
    <property type="match status" value="2"/>
</dbReference>
<reference evidence="13 14" key="1">
    <citation type="submission" date="2020-08" db="EMBL/GenBank/DDBJ databases">
        <title>Genomic Encyclopedia of Type Strains, Phase IV (KMG-IV): sequencing the most valuable type-strain genomes for metagenomic binning, comparative biology and taxonomic classification.</title>
        <authorList>
            <person name="Goeker M."/>
        </authorList>
    </citation>
    <scope>NUCLEOTIDE SEQUENCE [LARGE SCALE GENOMIC DNA]</scope>
    <source>
        <strain evidence="13 14">DSM 17976</strain>
    </source>
</reference>
<dbReference type="InterPro" id="IPR009056">
    <property type="entry name" value="Cyt_c-like_dom"/>
</dbReference>
<gene>
    <name evidence="13" type="ORF">FHS57_001532</name>
</gene>
<dbReference type="PANTHER" id="PTHR30600">
    <property type="entry name" value="CYTOCHROME C PEROXIDASE-RELATED"/>
    <property type="match status" value="1"/>
</dbReference>
<evidence type="ECO:0000256" key="9">
    <source>
        <dbReference type="PIRSR" id="PIRSR000294-2"/>
    </source>
</evidence>
<dbReference type="InterPro" id="IPR051395">
    <property type="entry name" value="Cytochrome_c_Peroxidase/MauG"/>
</dbReference>
<proteinExistence type="predicted"/>
<dbReference type="Pfam" id="PF03150">
    <property type="entry name" value="CCP_MauG"/>
    <property type="match status" value="1"/>
</dbReference>
<feature type="binding site" description="covalent" evidence="8">
    <location>
        <position position="83"/>
    </location>
    <ligand>
        <name>heme c</name>
        <dbReference type="ChEBI" id="CHEBI:61717"/>
        <label>1</label>
    </ligand>
</feature>
<accession>A0A7W6EPJ3</accession>
<dbReference type="GO" id="GO:0020037">
    <property type="term" value="F:heme binding"/>
    <property type="evidence" value="ECO:0007669"/>
    <property type="project" value="InterPro"/>
</dbReference>
<feature type="binding site" description="covalent" evidence="8">
    <location>
        <position position="265"/>
    </location>
    <ligand>
        <name>heme c</name>
        <dbReference type="ChEBI" id="CHEBI:61717"/>
        <label>2</label>
    </ligand>
</feature>
<feature type="domain" description="Cytochrome c" evidence="12">
    <location>
        <begin position="248"/>
        <end position="373"/>
    </location>
</feature>
<keyword evidence="7 9" id="KW-0408">Iron</keyword>
<feature type="binding site" description="covalent" evidence="8">
    <location>
        <position position="262"/>
    </location>
    <ligand>
        <name>heme c</name>
        <dbReference type="ChEBI" id="CHEBI:61717"/>
        <label>2</label>
    </ligand>
</feature>
<dbReference type="Proteomes" id="UP000541352">
    <property type="component" value="Unassembled WGS sequence"/>
</dbReference>
<dbReference type="InterPro" id="IPR026259">
    <property type="entry name" value="MauG/Cytc_peroxidase"/>
</dbReference>
<keyword evidence="3 9" id="KW-0479">Metal-binding</keyword>
<evidence type="ECO:0000313" key="14">
    <source>
        <dbReference type="Proteomes" id="UP000541352"/>
    </source>
</evidence>
<name>A0A7W6EPJ3_9BACT</name>
<dbReference type="PROSITE" id="PS51257">
    <property type="entry name" value="PROKAR_LIPOPROTEIN"/>
    <property type="match status" value="1"/>
</dbReference>
<dbReference type="EMBL" id="JACIBY010000002">
    <property type="protein sequence ID" value="MBB3837538.1"/>
    <property type="molecule type" value="Genomic_DNA"/>
</dbReference>
<dbReference type="InterPro" id="IPR036909">
    <property type="entry name" value="Cyt_c-like_dom_sf"/>
</dbReference>
<evidence type="ECO:0000256" key="10">
    <source>
        <dbReference type="SAM" id="MobiDB-lite"/>
    </source>
</evidence>
<keyword evidence="6 13" id="KW-0560">Oxidoreductase</keyword>
<dbReference type="GO" id="GO:0042597">
    <property type="term" value="C:periplasmic space"/>
    <property type="evidence" value="ECO:0007669"/>
    <property type="project" value="UniProtKB-SubCell"/>
</dbReference>
<feature type="binding site" description="axial binding residue" evidence="9">
    <location>
        <position position="87"/>
    </location>
    <ligand>
        <name>heme c</name>
        <dbReference type="ChEBI" id="CHEBI:61717"/>
        <label>1</label>
    </ligand>
    <ligandPart>
        <name>Fe</name>
        <dbReference type="ChEBI" id="CHEBI:18248"/>
    </ligandPart>
</feature>
<evidence type="ECO:0000256" key="1">
    <source>
        <dbReference type="ARBA" id="ARBA00004418"/>
    </source>
</evidence>
<feature type="region of interest" description="Disordered" evidence="10">
    <location>
        <begin position="26"/>
        <end position="58"/>
    </location>
</feature>
<evidence type="ECO:0000256" key="7">
    <source>
        <dbReference type="ARBA" id="ARBA00023004"/>
    </source>
</evidence>
<dbReference type="RefSeq" id="WP_183972240.1">
    <property type="nucleotide sequence ID" value="NZ_JACIBY010000002.1"/>
</dbReference>
<dbReference type="EC" id="1.11.1.5" evidence="13"/>
<dbReference type="PROSITE" id="PS51007">
    <property type="entry name" value="CYTC"/>
    <property type="match status" value="1"/>
</dbReference>
<evidence type="ECO:0000256" key="6">
    <source>
        <dbReference type="ARBA" id="ARBA00023002"/>
    </source>
</evidence>
<keyword evidence="4 11" id="KW-0732">Signal</keyword>
<evidence type="ECO:0000259" key="12">
    <source>
        <dbReference type="PROSITE" id="PS51007"/>
    </source>
</evidence>
<evidence type="ECO:0000256" key="5">
    <source>
        <dbReference type="ARBA" id="ARBA00022764"/>
    </source>
</evidence>
<keyword evidence="14" id="KW-1185">Reference proteome</keyword>
<organism evidence="13 14">
    <name type="scientific">Runella defluvii</name>
    <dbReference type="NCBI Taxonomy" id="370973"/>
    <lineage>
        <taxon>Bacteria</taxon>
        <taxon>Pseudomonadati</taxon>
        <taxon>Bacteroidota</taxon>
        <taxon>Cytophagia</taxon>
        <taxon>Cytophagales</taxon>
        <taxon>Spirosomataceae</taxon>
        <taxon>Runella</taxon>
    </lineage>
</organism>
<comment type="caution">
    <text evidence="13">The sequence shown here is derived from an EMBL/GenBank/DDBJ whole genome shotgun (WGS) entry which is preliminary data.</text>
</comment>
<feature type="binding site" description="axial binding residue" evidence="9">
    <location>
        <position position="266"/>
    </location>
    <ligand>
        <name>heme c</name>
        <dbReference type="ChEBI" id="CHEBI:61717"/>
        <label>2</label>
    </ligand>
    <ligandPart>
        <name>Fe</name>
        <dbReference type="ChEBI" id="CHEBI:18248"/>
    </ligandPart>
</feature>
<dbReference type="PIRSF" id="PIRSF000294">
    <property type="entry name" value="Cytochrome-c_peroxidase"/>
    <property type="match status" value="1"/>
</dbReference>
<feature type="signal peptide" evidence="11">
    <location>
        <begin position="1"/>
        <end position="25"/>
    </location>
</feature>
<sequence>MILRQLWKGLLLGLWAIALSCATHDQTQTDTQKREEPDDSTRLAALPKRVPTPADNPTTPEKVALGRLLFFDPILSGHKDVACATCHQPEFGFAESLEISIGVNGHGLGSKRTFRMPNDIPFVKRNSQTVLNAAFNGIRENGRVEASIAPMFWDLRAKGLEAQALEPIKSLEEMRGHRYPKEAALDSVIKRLLANAEYRLLFQKAFGSKDSITNRTLGQAIAAYERTLVGGNSRFDQYMRGDNTALSINERDGMQAFLKSGCAKCHNGPMLSDYQLHTLGVPDNEKLPETDAGVDNRYRFRTPTLRNLRYTAPYMHSGKLRTLEHVLEFYEDLSGDKIRNPNVTKAQLDPLLNSLKVSFKDISNIVEFLNTLNDEGFDRSIPKRVPSGLKVAGNLN</sequence>
<feature type="compositionally biased region" description="Basic and acidic residues" evidence="10">
    <location>
        <begin position="31"/>
        <end position="41"/>
    </location>
</feature>
<comment type="PTM">
    <text evidence="8">Binds 2 heme groups per subunit.</text>
</comment>
<evidence type="ECO:0000256" key="3">
    <source>
        <dbReference type="ARBA" id="ARBA00022723"/>
    </source>
</evidence>
<feature type="binding site" description="covalent" evidence="8">
    <location>
        <position position="86"/>
    </location>
    <ligand>
        <name>heme c</name>
        <dbReference type="ChEBI" id="CHEBI:61717"/>
        <label>1</label>
    </ligand>
</feature>
<comment type="cofactor">
    <cofactor evidence="8">
        <name>heme</name>
        <dbReference type="ChEBI" id="CHEBI:30413"/>
    </cofactor>
    <text evidence="8">Binds 2 heme groups.</text>
</comment>
<dbReference type="InterPro" id="IPR004852">
    <property type="entry name" value="Di-haem_cyt_c_peroxidsae"/>
</dbReference>
<dbReference type="GO" id="GO:0046872">
    <property type="term" value="F:metal ion binding"/>
    <property type="evidence" value="ECO:0007669"/>
    <property type="project" value="UniProtKB-KW"/>
</dbReference>
<evidence type="ECO:0000313" key="13">
    <source>
        <dbReference type="EMBL" id="MBB3837538.1"/>
    </source>
</evidence>